<reference evidence="5" key="1">
    <citation type="journal article" date="2008" name="Nature">
        <title>The amphioxus genome and the evolution of the chordate karyotype.</title>
        <authorList>
            <consortium name="US DOE Joint Genome Institute (JGI-PGF)"/>
            <person name="Putnam N.H."/>
            <person name="Butts T."/>
            <person name="Ferrier D.E.K."/>
            <person name="Furlong R.F."/>
            <person name="Hellsten U."/>
            <person name="Kawashima T."/>
            <person name="Robinson-Rechavi M."/>
            <person name="Shoguchi E."/>
            <person name="Terry A."/>
            <person name="Yu J.-K."/>
            <person name="Benito-Gutierrez E.L."/>
            <person name="Dubchak I."/>
            <person name="Garcia-Fernandez J."/>
            <person name="Gibson-Brown J.J."/>
            <person name="Grigoriev I.V."/>
            <person name="Horton A.C."/>
            <person name="de Jong P.J."/>
            <person name="Jurka J."/>
            <person name="Kapitonov V.V."/>
            <person name="Kohara Y."/>
            <person name="Kuroki Y."/>
            <person name="Lindquist E."/>
            <person name="Lucas S."/>
            <person name="Osoegawa K."/>
            <person name="Pennacchio L.A."/>
            <person name="Salamov A.A."/>
            <person name="Satou Y."/>
            <person name="Sauka-Spengler T."/>
            <person name="Schmutz J."/>
            <person name="Shin-I T."/>
            <person name="Toyoda A."/>
            <person name="Bronner-Fraser M."/>
            <person name="Fujiyama A."/>
            <person name="Holland L.Z."/>
            <person name="Holland P.W.H."/>
            <person name="Satoh N."/>
            <person name="Rokhsar D.S."/>
        </authorList>
    </citation>
    <scope>NUCLEOTIDE SEQUENCE [LARGE SCALE GENOMIC DNA]</scope>
    <source>
        <strain evidence="5">S238N-H82</strain>
        <tissue evidence="5">Testes</tissue>
    </source>
</reference>
<evidence type="ECO:0000256" key="1">
    <source>
        <dbReference type="ARBA" id="ARBA00022468"/>
    </source>
</evidence>
<organism>
    <name type="scientific">Branchiostoma floridae</name>
    <name type="common">Florida lancelet</name>
    <name type="synonym">Amphioxus</name>
    <dbReference type="NCBI Taxonomy" id="7739"/>
    <lineage>
        <taxon>Eukaryota</taxon>
        <taxon>Metazoa</taxon>
        <taxon>Chordata</taxon>
        <taxon>Cephalochordata</taxon>
        <taxon>Leptocardii</taxon>
        <taxon>Amphioxiformes</taxon>
        <taxon>Branchiostomatidae</taxon>
        <taxon>Branchiostoma</taxon>
    </lineage>
</organism>
<dbReference type="SUPFAM" id="SSF47923">
    <property type="entry name" value="Ypt/Rab-GAP domain of gyp1p"/>
    <property type="match status" value="2"/>
</dbReference>
<feature type="compositionally biased region" description="Low complexity" evidence="2">
    <location>
        <begin position="553"/>
        <end position="564"/>
    </location>
</feature>
<evidence type="ECO:0000259" key="4">
    <source>
        <dbReference type="PROSITE" id="PS51745"/>
    </source>
</evidence>
<feature type="domain" description="PB1" evidence="4">
    <location>
        <begin position="12"/>
        <end position="100"/>
    </location>
</feature>
<dbReference type="eggNOG" id="KOG2197">
    <property type="taxonomic scope" value="Eukaryota"/>
</dbReference>
<dbReference type="STRING" id="7739.C3ZAR0"/>
<proteinExistence type="predicted"/>
<dbReference type="PROSITE" id="PS50086">
    <property type="entry name" value="TBC_RABGAP"/>
    <property type="match status" value="1"/>
</dbReference>
<evidence type="ECO:0000256" key="2">
    <source>
        <dbReference type="SAM" id="MobiDB-lite"/>
    </source>
</evidence>
<feature type="region of interest" description="Disordered" evidence="2">
    <location>
        <begin position="149"/>
        <end position="173"/>
    </location>
</feature>
<dbReference type="InParanoid" id="C3ZAR0"/>
<accession>C3ZAR0</accession>
<name>C3ZAR0_BRAFL</name>
<feature type="region of interest" description="Disordered" evidence="2">
    <location>
        <begin position="674"/>
        <end position="695"/>
    </location>
</feature>
<dbReference type="Pfam" id="PF00566">
    <property type="entry name" value="RabGAP-TBC"/>
    <property type="match status" value="1"/>
</dbReference>
<evidence type="ECO:0000259" key="3">
    <source>
        <dbReference type="PROSITE" id="PS50086"/>
    </source>
</evidence>
<evidence type="ECO:0000313" key="5">
    <source>
        <dbReference type="EMBL" id="EEN50463.1"/>
    </source>
</evidence>
<protein>
    <recommendedName>
        <fullName evidence="6">Rab-GAP TBC domain-containing protein</fullName>
    </recommendedName>
</protein>
<evidence type="ECO:0008006" key="6">
    <source>
        <dbReference type="Google" id="ProtNLM"/>
    </source>
</evidence>
<gene>
    <name evidence="5" type="ORF">BRAFLDRAFT_72152</name>
</gene>
<dbReference type="PANTHER" id="PTHR22957:SF333">
    <property type="entry name" value="TBC1 DOMAIN FAMILY MEMBER 25"/>
    <property type="match status" value="1"/>
</dbReference>
<dbReference type="InterPro" id="IPR035969">
    <property type="entry name" value="Rab-GAP_TBC_sf"/>
</dbReference>
<dbReference type="AlphaFoldDB" id="C3ZAR0"/>
<dbReference type="EMBL" id="GG666602">
    <property type="protein sequence ID" value="EEN50463.1"/>
    <property type="molecule type" value="Genomic_DNA"/>
</dbReference>
<sequence>MEGIVFPEEREVIRIKVKKCEGLMQPEYRKFAVDPQITSYEVLRHTLRRAFHLQSDFTISYLSHDSEGQEVWLSLLSDWDLDAAFISSSHPYLRLRVDARPFEDGPMPNNMKVKLKRRFSLMPKSKPSIVEFTGHKALDDWDIISSKDTPEPVPHPVVPNVPNNRQKPPTQPFRRSLFSSVQTTLTKMTQVLSFNDTKEEEDEKPMKPALSDTEFHSFLDESGRLIRPEDLRLRIYHGGVDPALRKVVWRHLLNVYPAGMGGKERMDYMKRKANEYLKLKAKFLAQDTEEAQFVKNMVKKDVLRTDRTLDFFAVPDEHPNITALSNILTTFALTHPDVSYCQGMSDFASPLLVTMRDEAQAYVCFCALMNRIKPNFMLDGEAMTHKFQHLTELMHCVAPEFTEYLYKQQAEDLFFCYRWMLLELKREFAYYDALRMLEVMWSSLPPSPPQKDLELIDNVALMANLSIARYPYNEADRRQKGRRSSSSSNQSNSPKSREHRMPNRRGRRRASSNSDKEDGNHNSMVDGRGSRMPSKDMESKSTNRTTQQITHGSSSSAHSNGKSSLVPNGPKAAIPNGELPSPARSPMVFKKQLNGLSMSSLPPPDKFGYGNPFMLFLCLTILLQHQDIIMREQMDYNDIAMHFDKHVRKHNVNKVLNKARTLFAEYLKAQLQKSASTHVHGNQGKQNKSNERRDEPEFCRVIDSLPRRETNDRREAVICWSEAQNDIYHAVGEACDSDTCHKAGEVDDGSTIPVKNAIPRVARST</sequence>
<dbReference type="InterPro" id="IPR053793">
    <property type="entry name" value="PB1-like"/>
</dbReference>
<dbReference type="PANTHER" id="PTHR22957">
    <property type="entry name" value="TBC1 DOMAIN FAMILY MEMBER GTPASE-ACTIVATING PROTEIN"/>
    <property type="match status" value="1"/>
</dbReference>
<dbReference type="PROSITE" id="PS51745">
    <property type="entry name" value="PB1"/>
    <property type="match status" value="1"/>
</dbReference>
<feature type="region of interest" description="Disordered" evidence="2">
    <location>
        <begin position="472"/>
        <end position="585"/>
    </location>
</feature>
<feature type="domain" description="Rab-GAP TBC" evidence="3">
    <location>
        <begin position="239"/>
        <end position="444"/>
    </location>
</feature>
<dbReference type="SMART" id="SM00164">
    <property type="entry name" value="TBC"/>
    <property type="match status" value="1"/>
</dbReference>
<dbReference type="CDD" id="cd05992">
    <property type="entry name" value="PB1"/>
    <property type="match status" value="1"/>
</dbReference>
<dbReference type="GO" id="GO:0005096">
    <property type="term" value="F:GTPase activator activity"/>
    <property type="evidence" value="ECO:0007669"/>
    <property type="project" value="UniProtKB-KW"/>
</dbReference>
<dbReference type="InterPro" id="IPR000195">
    <property type="entry name" value="Rab-GAP-TBC_dom"/>
</dbReference>
<dbReference type="Gene3D" id="1.10.472.80">
    <property type="entry name" value="Ypt/Rab-GAP domain of gyp1p, domain 3"/>
    <property type="match status" value="2"/>
</dbReference>
<feature type="compositionally biased region" description="Polar residues" evidence="2">
    <location>
        <begin position="674"/>
        <end position="687"/>
    </location>
</feature>
<dbReference type="Gene3D" id="1.10.8.270">
    <property type="entry name" value="putative rabgap domain of human tbc1 domain family member 14 like domains"/>
    <property type="match status" value="1"/>
</dbReference>
<feature type="compositionally biased region" description="Polar residues" evidence="2">
    <location>
        <begin position="542"/>
        <end position="552"/>
    </location>
</feature>
<feature type="compositionally biased region" description="Low complexity" evidence="2">
    <location>
        <begin position="484"/>
        <end position="494"/>
    </location>
</feature>
<keyword evidence="1" id="KW-0343">GTPase activation</keyword>